<dbReference type="InterPro" id="IPR002575">
    <property type="entry name" value="Aminoglycoside_PTrfase"/>
</dbReference>
<dbReference type="RefSeq" id="WP_077846299.1">
    <property type="nucleotide sequence ID" value="NZ_LZZM01000063.1"/>
</dbReference>
<organism evidence="2 3">
    <name type="scientific">Clostridium puniceum</name>
    <dbReference type="NCBI Taxonomy" id="29367"/>
    <lineage>
        <taxon>Bacteria</taxon>
        <taxon>Bacillati</taxon>
        <taxon>Bacillota</taxon>
        <taxon>Clostridia</taxon>
        <taxon>Eubacteriales</taxon>
        <taxon>Clostridiaceae</taxon>
        <taxon>Clostridium</taxon>
    </lineage>
</organism>
<dbReference type="Pfam" id="PF01636">
    <property type="entry name" value="APH"/>
    <property type="match status" value="1"/>
</dbReference>
<dbReference type="Gene3D" id="3.90.1200.10">
    <property type="match status" value="1"/>
</dbReference>
<evidence type="ECO:0000259" key="1">
    <source>
        <dbReference type="Pfam" id="PF01636"/>
    </source>
</evidence>
<feature type="domain" description="Aminoglycoside phosphotransferase" evidence="1">
    <location>
        <begin position="21"/>
        <end position="79"/>
    </location>
</feature>
<dbReference type="Proteomes" id="UP000190890">
    <property type="component" value="Unassembled WGS sequence"/>
</dbReference>
<dbReference type="SUPFAM" id="SSF56112">
    <property type="entry name" value="Protein kinase-like (PK-like)"/>
    <property type="match status" value="1"/>
</dbReference>
<comment type="caution">
    <text evidence="2">The sequence shown here is derived from an EMBL/GenBank/DDBJ whole genome shotgun (WGS) entry which is preliminary data.</text>
</comment>
<dbReference type="GO" id="GO:0004413">
    <property type="term" value="F:homoserine kinase activity"/>
    <property type="evidence" value="ECO:0007669"/>
    <property type="project" value="UniProtKB-EC"/>
</dbReference>
<dbReference type="STRING" id="29367.CLPUN_10770"/>
<protein>
    <submittedName>
        <fullName evidence="2">Homoserine kinase</fullName>
        <ecNumber evidence="2">2.7.1.39</ecNumber>
    </submittedName>
</protein>
<reference evidence="2 3" key="1">
    <citation type="submission" date="2016-05" db="EMBL/GenBank/DDBJ databases">
        <title>Microbial solvent formation.</title>
        <authorList>
            <person name="Poehlein A."/>
            <person name="Montoya Solano J.D."/>
            <person name="Flitsch S."/>
            <person name="Krabben P."/>
            <person name="Duerre P."/>
            <person name="Daniel R."/>
        </authorList>
    </citation>
    <scope>NUCLEOTIDE SEQUENCE [LARGE SCALE GENOMIC DNA]</scope>
    <source>
        <strain evidence="2 3">DSM 2619</strain>
    </source>
</reference>
<dbReference type="EMBL" id="LZZM01000063">
    <property type="protein sequence ID" value="OOM81514.1"/>
    <property type="molecule type" value="Genomic_DNA"/>
</dbReference>
<keyword evidence="2" id="KW-0808">Transferase</keyword>
<dbReference type="AlphaFoldDB" id="A0A1S8TUT8"/>
<accession>A0A1S8TUT8</accession>
<proteinExistence type="predicted"/>
<gene>
    <name evidence="2" type="primary">thrB_2</name>
    <name evidence="2" type="ORF">CLPUN_10770</name>
</gene>
<keyword evidence="2" id="KW-0418">Kinase</keyword>
<dbReference type="InterPro" id="IPR011009">
    <property type="entry name" value="Kinase-like_dom_sf"/>
</dbReference>
<evidence type="ECO:0000313" key="3">
    <source>
        <dbReference type="Proteomes" id="UP000190890"/>
    </source>
</evidence>
<sequence>MSGWISDTLEANDYKYLKNIDFEKNLDKLNRCYNKLQRQLIHRDLHLGNFLFNNCEFSGYIDFDLSQKNIRIFDICYFLLRLLIDHKKNSEHIDK</sequence>
<name>A0A1S8TUT8_9CLOT</name>
<keyword evidence="3" id="KW-1185">Reference proteome</keyword>
<dbReference type="OrthoDB" id="48950at2"/>
<dbReference type="EC" id="2.7.1.39" evidence="2"/>
<evidence type="ECO:0000313" key="2">
    <source>
        <dbReference type="EMBL" id="OOM81514.1"/>
    </source>
</evidence>